<evidence type="ECO:0000313" key="2">
    <source>
        <dbReference type="EMBL" id="QJY51227.1"/>
    </source>
</evidence>
<dbReference type="Proteomes" id="UP000505377">
    <property type="component" value="Plasmid unnamed3"/>
</dbReference>
<evidence type="ECO:0008006" key="4">
    <source>
        <dbReference type="Google" id="ProtNLM"/>
    </source>
</evidence>
<dbReference type="RefSeq" id="WP_172170117.1">
    <property type="nucleotide sequence ID" value="NZ_CP053567.1"/>
</dbReference>
<gene>
    <name evidence="2" type="ORF">HOP40_35185</name>
</gene>
<reference evidence="2 3" key="1">
    <citation type="submission" date="2020-05" db="EMBL/GenBank/DDBJ databases">
        <authorList>
            <person name="Mo P."/>
        </authorList>
    </citation>
    <scope>NUCLEOTIDE SEQUENCE [LARGE SCALE GENOMIC DNA]</scope>
    <source>
        <strain evidence="2 3">Gen01</strain>
        <plasmid evidence="2 3">unnamed3</plasmid>
    </source>
</reference>
<organism evidence="2 3">
    <name type="scientific">Pseudonocardia broussonetiae</name>
    <dbReference type="NCBI Taxonomy" id="2736640"/>
    <lineage>
        <taxon>Bacteria</taxon>
        <taxon>Bacillati</taxon>
        <taxon>Actinomycetota</taxon>
        <taxon>Actinomycetes</taxon>
        <taxon>Pseudonocardiales</taxon>
        <taxon>Pseudonocardiaceae</taxon>
        <taxon>Pseudonocardia</taxon>
    </lineage>
</organism>
<proteinExistence type="predicted"/>
<keyword evidence="2" id="KW-0614">Plasmid</keyword>
<name>A0A6M6JVZ2_9PSEU</name>
<keyword evidence="3" id="KW-1185">Reference proteome</keyword>
<feature type="region of interest" description="Disordered" evidence="1">
    <location>
        <begin position="71"/>
        <end position="90"/>
    </location>
</feature>
<evidence type="ECO:0000313" key="3">
    <source>
        <dbReference type="Proteomes" id="UP000505377"/>
    </source>
</evidence>
<dbReference type="KEGG" id="pbro:HOP40_35185"/>
<accession>A0A6M6JVZ2</accession>
<geneLocation type="plasmid" evidence="2 3">
    <name>unnamed3</name>
</geneLocation>
<sequence>MSRAWEGGSTRAWRKVRAGVLARDGHRCQLRVPGICTTRATHAHHTVGREVSGDDPASIVAACAACNLHVGDPRKHDPAPSPRAWWDDAS</sequence>
<evidence type="ECO:0000256" key="1">
    <source>
        <dbReference type="SAM" id="MobiDB-lite"/>
    </source>
</evidence>
<protein>
    <recommendedName>
        <fullName evidence="4">HNH endonuclease</fullName>
    </recommendedName>
</protein>
<dbReference type="AlphaFoldDB" id="A0A6M6JVZ2"/>
<dbReference type="EMBL" id="CP053567">
    <property type="protein sequence ID" value="QJY51227.1"/>
    <property type="molecule type" value="Genomic_DNA"/>
</dbReference>